<dbReference type="Proteomes" id="UP000005234">
    <property type="component" value="Chromosome"/>
</dbReference>
<dbReference type="EMBL" id="CP003350">
    <property type="protein sequence ID" value="AFC85430.1"/>
    <property type="molecule type" value="Genomic_DNA"/>
</dbReference>
<dbReference type="NCBIfam" id="TIGR00254">
    <property type="entry name" value="GGDEF"/>
    <property type="match status" value="1"/>
</dbReference>
<comment type="cofactor">
    <cofactor evidence="1">
        <name>Mg(2+)</name>
        <dbReference type="ChEBI" id="CHEBI:18420"/>
    </cofactor>
</comment>
<evidence type="ECO:0000259" key="5">
    <source>
        <dbReference type="PROSITE" id="PS50887"/>
    </source>
</evidence>
<dbReference type="STRING" id="767434.Fraau_0962"/>
<evidence type="ECO:0000313" key="6">
    <source>
        <dbReference type="EMBL" id="AFC85430.1"/>
    </source>
</evidence>
<sequence>MIAGFFRYCRLKWSVTALIVPAVAYTAAQTALYLFGLGSFPRFALYSLAVAVWDIWSVQLLLRYLPGQAFYGSRLAVLVISVHAALHTFSLILASSDLLFGLAKSASESLPIYYIAICMSLAKAFALLAMVIEKLINDLKIAAEIDGMTGLANRSSLIDRGEELLMRCREEGVKFAVLFVDIDQFKAINDDLGHHAGDIALKAFASIVKDIFDEEDDICGRYGGEEFVCLLTGDSATNVVRKSEMLRSRLAHKPIRIGGHALTMTVSIGVATDDGEICLLRLIKRADGALYESKNSGRDRVTLAV</sequence>
<dbReference type="SUPFAM" id="SSF55073">
    <property type="entry name" value="Nucleotide cyclase"/>
    <property type="match status" value="1"/>
</dbReference>
<keyword evidence="7" id="KW-1185">Reference proteome</keyword>
<feature type="transmembrane region" description="Helical" evidence="4">
    <location>
        <begin position="43"/>
        <end position="62"/>
    </location>
</feature>
<dbReference type="Pfam" id="PF00990">
    <property type="entry name" value="GGDEF"/>
    <property type="match status" value="1"/>
</dbReference>
<evidence type="ECO:0000256" key="3">
    <source>
        <dbReference type="ARBA" id="ARBA00034247"/>
    </source>
</evidence>
<dbReference type="FunFam" id="3.30.70.270:FF:000001">
    <property type="entry name" value="Diguanylate cyclase domain protein"/>
    <property type="match status" value="1"/>
</dbReference>
<protein>
    <recommendedName>
        <fullName evidence="2">diguanylate cyclase</fullName>
        <ecNumber evidence="2">2.7.7.65</ecNumber>
    </recommendedName>
</protein>
<dbReference type="PANTHER" id="PTHR45138:SF9">
    <property type="entry name" value="DIGUANYLATE CYCLASE DGCM-RELATED"/>
    <property type="match status" value="1"/>
</dbReference>
<dbReference type="InterPro" id="IPR000160">
    <property type="entry name" value="GGDEF_dom"/>
</dbReference>
<dbReference type="HOGENOM" id="CLU_000445_11_1_6"/>
<dbReference type="PROSITE" id="PS50887">
    <property type="entry name" value="GGDEF"/>
    <property type="match status" value="1"/>
</dbReference>
<organism evidence="6 7">
    <name type="scientific">Frateuria aurantia (strain ATCC 33424 / DSM 6220 / KCTC 2777 / LMG 1558 / NBRC 3245 / NCIMB 13370)</name>
    <name type="common">Acetobacter aurantius</name>
    <dbReference type="NCBI Taxonomy" id="767434"/>
    <lineage>
        <taxon>Bacteria</taxon>
        <taxon>Pseudomonadati</taxon>
        <taxon>Pseudomonadota</taxon>
        <taxon>Gammaproteobacteria</taxon>
        <taxon>Lysobacterales</taxon>
        <taxon>Rhodanobacteraceae</taxon>
        <taxon>Frateuria</taxon>
    </lineage>
</organism>
<evidence type="ECO:0000313" key="7">
    <source>
        <dbReference type="Proteomes" id="UP000005234"/>
    </source>
</evidence>
<keyword evidence="4" id="KW-1133">Transmembrane helix</keyword>
<dbReference type="InterPro" id="IPR029787">
    <property type="entry name" value="Nucleotide_cyclase"/>
</dbReference>
<keyword evidence="4" id="KW-0812">Transmembrane</keyword>
<dbReference type="KEGG" id="fau:Fraau_0962"/>
<feature type="transmembrane region" description="Helical" evidence="4">
    <location>
        <begin position="112"/>
        <end position="132"/>
    </location>
</feature>
<reference evidence="6" key="1">
    <citation type="submission" date="2012-02" db="EMBL/GenBank/DDBJ databases">
        <title>The complete genome of Frateuria aurantia DSM 6220.</title>
        <authorList>
            <consortium name="US DOE Joint Genome Institute (JGI-PGF)"/>
            <person name="Lucas S."/>
            <person name="Copeland A."/>
            <person name="Lapidus A."/>
            <person name="Glavina del Rio T."/>
            <person name="Dalin E."/>
            <person name="Tice H."/>
            <person name="Bruce D."/>
            <person name="Goodwin L."/>
            <person name="Pitluck S."/>
            <person name="Peters L."/>
            <person name="Ovchinnikova G."/>
            <person name="Teshima H."/>
            <person name="Kyrpides N."/>
            <person name="Mavromatis K."/>
            <person name="Ivanova N."/>
            <person name="Brettin T."/>
            <person name="Detter J.C."/>
            <person name="Han C."/>
            <person name="Larimer F."/>
            <person name="Land M."/>
            <person name="Hauser L."/>
            <person name="Markowitz V."/>
            <person name="Cheng J.-F."/>
            <person name="Hugenholtz P."/>
            <person name="Woyke T."/>
            <person name="Wu D."/>
            <person name="Brambilla E."/>
            <person name="Klenk H.-P."/>
            <person name="Eisen J.A."/>
        </authorList>
    </citation>
    <scope>NUCLEOTIDE SEQUENCE</scope>
    <source>
        <strain evidence="6">DSM 6220</strain>
    </source>
</reference>
<proteinExistence type="predicted"/>
<name>H8L2G3_FRAAD</name>
<dbReference type="Gene3D" id="3.30.70.270">
    <property type="match status" value="1"/>
</dbReference>
<dbReference type="InterPro" id="IPR043128">
    <property type="entry name" value="Rev_trsase/Diguanyl_cyclase"/>
</dbReference>
<dbReference type="InterPro" id="IPR050469">
    <property type="entry name" value="Diguanylate_Cyclase"/>
</dbReference>
<feature type="transmembrane region" description="Helical" evidence="4">
    <location>
        <begin position="74"/>
        <end position="92"/>
    </location>
</feature>
<gene>
    <name evidence="6" type="ordered locus">Fraau_0962</name>
</gene>
<evidence type="ECO:0000256" key="1">
    <source>
        <dbReference type="ARBA" id="ARBA00001946"/>
    </source>
</evidence>
<dbReference type="CDD" id="cd01949">
    <property type="entry name" value="GGDEF"/>
    <property type="match status" value="1"/>
</dbReference>
<accession>H8L2G3</accession>
<dbReference type="PANTHER" id="PTHR45138">
    <property type="entry name" value="REGULATORY COMPONENTS OF SENSORY TRANSDUCTION SYSTEM"/>
    <property type="match status" value="1"/>
</dbReference>
<dbReference type="GO" id="GO:0052621">
    <property type="term" value="F:diguanylate cyclase activity"/>
    <property type="evidence" value="ECO:0007669"/>
    <property type="project" value="UniProtKB-EC"/>
</dbReference>
<dbReference type="AlphaFoldDB" id="H8L2G3"/>
<comment type="catalytic activity">
    <reaction evidence="3">
        <text>2 GTP = 3',3'-c-di-GMP + 2 diphosphate</text>
        <dbReference type="Rhea" id="RHEA:24898"/>
        <dbReference type="ChEBI" id="CHEBI:33019"/>
        <dbReference type="ChEBI" id="CHEBI:37565"/>
        <dbReference type="ChEBI" id="CHEBI:58805"/>
        <dbReference type="EC" id="2.7.7.65"/>
    </reaction>
</comment>
<evidence type="ECO:0000256" key="4">
    <source>
        <dbReference type="SAM" id="Phobius"/>
    </source>
</evidence>
<feature type="domain" description="GGDEF" evidence="5">
    <location>
        <begin position="173"/>
        <end position="305"/>
    </location>
</feature>
<dbReference type="SMART" id="SM00267">
    <property type="entry name" value="GGDEF"/>
    <property type="match status" value="1"/>
</dbReference>
<evidence type="ECO:0000256" key="2">
    <source>
        <dbReference type="ARBA" id="ARBA00012528"/>
    </source>
</evidence>
<dbReference type="eggNOG" id="COG3706">
    <property type="taxonomic scope" value="Bacteria"/>
</dbReference>
<keyword evidence="4" id="KW-0472">Membrane</keyword>
<dbReference type="EC" id="2.7.7.65" evidence="2"/>
<feature type="transmembrane region" description="Helical" evidence="4">
    <location>
        <begin position="12"/>
        <end position="37"/>
    </location>
</feature>